<sequence length="294" mass="34374">MKARKQKEIIESAIKLFAENGFTNTSIQEIVNDCGISKGAFYNYFPSKEALHIAIFEYYFEQMRTRTHEIDNEQLPPREKLTKLLSVPFEQLTQQKDFFMVYMREQSFSINKELRQVMEKTQFEMLAWYQNNLKEVYGEKIADYTGDIIMLIEGIRSSYLVAILIQDLQIDAALVPTFIMNRIDDMVDSFEKGEEPIMKRNLLNIFTQNSLDTLSISEKVSSLLEDMHEQLEVMNFSDEQKEGLTGVIDFLNRELEKPAIEKYTFQGMLANLKTVKEFDIYREKIANLLGLQLL</sequence>
<dbReference type="Gene3D" id="1.10.357.10">
    <property type="entry name" value="Tetracycline Repressor, domain 2"/>
    <property type="match status" value="1"/>
</dbReference>
<gene>
    <name evidence="4" type="ORF">PGH26_08695</name>
</gene>
<dbReference type="EMBL" id="CP116341">
    <property type="protein sequence ID" value="WOV83020.1"/>
    <property type="molecule type" value="Genomic_DNA"/>
</dbReference>
<evidence type="ECO:0000256" key="1">
    <source>
        <dbReference type="ARBA" id="ARBA00023125"/>
    </source>
</evidence>
<organism evidence="4 5">
    <name type="scientific">Sporosarcina jeotgali</name>
    <dbReference type="NCBI Taxonomy" id="3020056"/>
    <lineage>
        <taxon>Bacteria</taxon>
        <taxon>Bacillati</taxon>
        <taxon>Bacillota</taxon>
        <taxon>Bacilli</taxon>
        <taxon>Bacillales</taxon>
        <taxon>Caryophanaceae</taxon>
        <taxon>Sporosarcina</taxon>
    </lineage>
</organism>
<evidence type="ECO:0000256" key="2">
    <source>
        <dbReference type="PROSITE-ProRule" id="PRU00335"/>
    </source>
</evidence>
<dbReference type="SUPFAM" id="SSF46689">
    <property type="entry name" value="Homeodomain-like"/>
    <property type="match status" value="1"/>
</dbReference>
<dbReference type="PANTHER" id="PTHR43479:SF22">
    <property type="entry name" value="TRANSCRIPTIONAL REGULATOR, TETR FAMILY"/>
    <property type="match status" value="1"/>
</dbReference>
<keyword evidence="1 2" id="KW-0238">DNA-binding</keyword>
<dbReference type="InterPro" id="IPR023772">
    <property type="entry name" value="DNA-bd_HTH_TetR-type_CS"/>
</dbReference>
<dbReference type="InterPro" id="IPR001647">
    <property type="entry name" value="HTH_TetR"/>
</dbReference>
<dbReference type="RefSeq" id="WP_323690691.1">
    <property type="nucleotide sequence ID" value="NZ_CP116341.1"/>
</dbReference>
<evidence type="ECO:0000259" key="3">
    <source>
        <dbReference type="PROSITE" id="PS50977"/>
    </source>
</evidence>
<dbReference type="Pfam" id="PF00440">
    <property type="entry name" value="TetR_N"/>
    <property type="match status" value="1"/>
</dbReference>
<dbReference type="PANTHER" id="PTHR43479">
    <property type="entry name" value="ACREF/ENVCD OPERON REPRESSOR-RELATED"/>
    <property type="match status" value="1"/>
</dbReference>
<dbReference type="PRINTS" id="PR00455">
    <property type="entry name" value="HTHTETR"/>
</dbReference>
<dbReference type="InterPro" id="IPR050624">
    <property type="entry name" value="HTH-type_Tx_Regulator"/>
</dbReference>
<dbReference type="InterPro" id="IPR009057">
    <property type="entry name" value="Homeodomain-like_sf"/>
</dbReference>
<name>A0ABZ0KS75_9BACL</name>
<dbReference type="Proteomes" id="UP001303532">
    <property type="component" value="Chromosome"/>
</dbReference>
<reference evidence="4 5" key="1">
    <citation type="submission" date="2023-01" db="EMBL/GenBank/DDBJ databases">
        <title>Sporosarcina sp. nov., isolated from Korean tranditional fermented seafood 'Jeotgal'.</title>
        <authorList>
            <person name="Yang A.-I."/>
        </authorList>
    </citation>
    <scope>NUCLEOTIDE SEQUENCE [LARGE SCALE GENOMIC DNA]</scope>
    <source>
        <strain evidence="4 5">B2O-1</strain>
    </source>
</reference>
<dbReference type="PROSITE" id="PS01081">
    <property type="entry name" value="HTH_TETR_1"/>
    <property type="match status" value="1"/>
</dbReference>
<proteinExistence type="predicted"/>
<evidence type="ECO:0000313" key="4">
    <source>
        <dbReference type="EMBL" id="WOV83020.1"/>
    </source>
</evidence>
<protein>
    <submittedName>
        <fullName evidence="4">TetR/AcrR family transcriptional regulator</fullName>
    </submittedName>
</protein>
<accession>A0ABZ0KS75</accession>
<keyword evidence="5" id="KW-1185">Reference proteome</keyword>
<feature type="domain" description="HTH tetR-type" evidence="3">
    <location>
        <begin position="3"/>
        <end position="63"/>
    </location>
</feature>
<evidence type="ECO:0000313" key="5">
    <source>
        <dbReference type="Proteomes" id="UP001303532"/>
    </source>
</evidence>
<dbReference type="PROSITE" id="PS50977">
    <property type="entry name" value="HTH_TETR_2"/>
    <property type="match status" value="1"/>
</dbReference>
<feature type="DNA-binding region" description="H-T-H motif" evidence="2">
    <location>
        <begin position="26"/>
        <end position="45"/>
    </location>
</feature>